<evidence type="ECO:0000313" key="3">
    <source>
        <dbReference type="Proteomes" id="UP001151699"/>
    </source>
</evidence>
<dbReference type="OrthoDB" id="7769150at2759"/>
<comment type="caution">
    <text evidence="2">The sequence shown here is derived from an EMBL/GenBank/DDBJ whole genome shotgun (WGS) entry which is preliminary data.</text>
</comment>
<reference evidence="2" key="1">
    <citation type="submission" date="2022-07" db="EMBL/GenBank/DDBJ databases">
        <authorList>
            <person name="Trinca V."/>
            <person name="Uliana J.V.C."/>
            <person name="Torres T.T."/>
            <person name="Ward R.J."/>
            <person name="Monesi N."/>
        </authorList>
    </citation>
    <scope>NUCLEOTIDE SEQUENCE</scope>
    <source>
        <strain evidence="2">HSMRA1968</strain>
        <tissue evidence="2">Whole embryos</tissue>
    </source>
</reference>
<evidence type="ECO:0000313" key="2">
    <source>
        <dbReference type="EMBL" id="KAJ6646090.1"/>
    </source>
</evidence>
<keyword evidence="1" id="KW-0732">Signal</keyword>
<dbReference type="EMBL" id="WJQU01000001">
    <property type="protein sequence ID" value="KAJ6646090.1"/>
    <property type="molecule type" value="Genomic_DNA"/>
</dbReference>
<feature type="chain" id="PRO_5040271108" evidence="1">
    <location>
        <begin position="18"/>
        <end position="267"/>
    </location>
</feature>
<evidence type="ECO:0000256" key="1">
    <source>
        <dbReference type="SAM" id="SignalP"/>
    </source>
</evidence>
<proteinExistence type="predicted"/>
<feature type="signal peptide" evidence="1">
    <location>
        <begin position="1"/>
        <end position="17"/>
    </location>
</feature>
<protein>
    <submittedName>
        <fullName evidence="2">Uncharacterized protein</fullName>
    </submittedName>
</protein>
<accession>A0A9Q0S7E4</accession>
<dbReference type="Gene3D" id="2.60.120.200">
    <property type="match status" value="1"/>
</dbReference>
<organism evidence="2 3">
    <name type="scientific">Pseudolycoriella hygida</name>
    <dbReference type="NCBI Taxonomy" id="35572"/>
    <lineage>
        <taxon>Eukaryota</taxon>
        <taxon>Metazoa</taxon>
        <taxon>Ecdysozoa</taxon>
        <taxon>Arthropoda</taxon>
        <taxon>Hexapoda</taxon>
        <taxon>Insecta</taxon>
        <taxon>Pterygota</taxon>
        <taxon>Neoptera</taxon>
        <taxon>Endopterygota</taxon>
        <taxon>Diptera</taxon>
        <taxon>Nematocera</taxon>
        <taxon>Sciaroidea</taxon>
        <taxon>Sciaridae</taxon>
        <taxon>Pseudolycoriella</taxon>
    </lineage>
</organism>
<sequence length="267" mass="30815">MERSIFMILFVASSSFAQRVYLRADGNSVGTYNLINSVLGGTAVEVPDCVHPIQHITQVHDIELNIPVFNFHSHVENDNDRCIRFDRMRTEIKTYDKSPDHLIGFYRDRVSYSWDLKLDSEFQPSTAFTHIFQVKPVGGEDSQPFITLTPRLRSGNRFLQLIHSGMDSIPVVVWEGPLANFAGKWIHIAVEYTCATAGTFHIVIKQKSNDQPLMYYTNNNLEMWRTGNAFQRPKWGIYRSLNNQINLRNENVYFNNFCLTKGDPRCE</sequence>
<keyword evidence="3" id="KW-1185">Reference proteome</keyword>
<name>A0A9Q0S7E4_9DIPT</name>
<dbReference type="Proteomes" id="UP001151699">
    <property type="component" value="Chromosome A"/>
</dbReference>
<dbReference type="AlphaFoldDB" id="A0A9Q0S7E4"/>
<gene>
    <name evidence="2" type="ORF">Bhyg_01300</name>
</gene>